<gene>
    <name evidence="2" type="ORF">CathTA2_0121</name>
</gene>
<keyword evidence="1" id="KW-0472">Membrane</keyword>
<sequence>MKLEFETGWSDPLYGGVYSLCILVHNLCPLRWIWNGINTYFFQLAKQA</sequence>
<dbReference type="Proteomes" id="UP000010716">
    <property type="component" value="Unassembled WGS sequence"/>
</dbReference>
<dbReference type="EMBL" id="AFCE01000246">
    <property type="protein sequence ID" value="EGL81353.1"/>
    <property type="molecule type" value="Genomic_DNA"/>
</dbReference>
<reference evidence="2 3" key="1">
    <citation type="journal article" date="2011" name="J. Bacteriol.">
        <title>Draft genome sequence of the thermoalkaliphilic Caldalkalibacillus thermarum strain TA2.A1.</title>
        <authorList>
            <person name="Kalamorz F."/>
            <person name="Keis S."/>
            <person name="McMillan D.G."/>
            <person name="Olsson K."/>
            <person name="Stanton J.A."/>
            <person name="Stockwell P."/>
            <person name="Black M.A."/>
            <person name="Klingeman D.M."/>
            <person name="Land M.L."/>
            <person name="Han C.S."/>
            <person name="Martin S.L."/>
            <person name="Becher S.A."/>
            <person name="Peddie C.J."/>
            <person name="Morgan H.W."/>
            <person name="Matthies D."/>
            <person name="Preiss L."/>
            <person name="Meier T."/>
            <person name="Brown S.D."/>
            <person name="Cook G.M."/>
        </authorList>
    </citation>
    <scope>NUCLEOTIDE SEQUENCE [LARGE SCALE GENOMIC DNA]</scope>
    <source>
        <strain evidence="2 3">TA2.A1</strain>
    </source>
</reference>
<accession>F5LBD2</accession>
<evidence type="ECO:0000313" key="2">
    <source>
        <dbReference type="EMBL" id="EGL81353.1"/>
    </source>
</evidence>
<organism evidence="2 3">
    <name type="scientific">Caldalkalibacillus thermarum (strain TA2.A1)</name>
    <dbReference type="NCBI Taxonomy" id="986075"/>
    <lineage>
        <taxon>Bacteria</taxon>
        <taxon>Bacillati</taxon>
        <taxon>Bacillota</taxon>
        <taxon>Bacilli</taxon>
        <taxon>Bacillales</taxon>
        <taxon>Bacillaceae</taxon>
        <taxon>Caldalkalibacillus</taxon>
    </lineage>
</organism>
<feature type="transmembrane region" description="Helical" evidence="1">
    <location>
        <begin position="12"/>
        <end position="34"/>
    </location>
</feature>
<protein>
    <submittedName>
        <fullName evidence="2">Uncharacterized protein</fullName>
    </submittedName>
</protein>
<dbReference type="AlphaFoldDB" id="F5LBD2"/>
<evidence type="ECO:0000256" key="1">
    <source>
        <dbReference type="SAM" id="Phobius"/>
    </source>
</evidence>
<name>F5LBD2_CALTT</name>
<comment type="caution">
    <text evidence="2">The sequence shown here is derived from an EMBL/GenBank/DDBJ whole genome shotgun (WGS) entry which is preliminary data.</text>
</comment>
<keyword evidence="1" id="KW-1133">Transmembrane helix</keyword>
<keyword evidence="1" id="KW-0812">Transmembrane</keyword>
<evidence type="ECO:0000313" key="3">
    <source>
        <dbReference type="Proteomes" id="UP000010716"/>
    </source>
</evidence>
<proteinExistence type="predicted"/>